<comment type="subcellular location">
    <subcellularLocation>
        <location evidence="1 13">Cell membrane</location>
        <topology evidence="1 13">Multi-pass membrane protein</topology>
    </subcellularLocation>
</comment>
<keyword evidence="15" id="KW-1185">Reference proteome</keyword>
<evidence type="ECO:0000313" key="14">
    <source>
        <dbReference type="EMBL" id="SJN18589.1"/>
    </source>
</evidence>
<keyword evidence="13" id="KW-0915">Sodium</keyword>
<comment type="function">
    <text evidence="12 13">Fluoride-specific ion channel. Important for reducing fluoride concentration in the cell, thus reducing its toxicity.</text>
</comment>
<evidence type="ECO:0000256" key="6">
    <source>
        <dbReference type="ARBA" id="ARBA00022989"/>
    </source>
</evidence>
<comment type="activity regulation">
    <text evidence="13">Na(+) is not transported, but it plays an essential structural role and its presence is essential for fluoride channel function.</text>
</comment>
<feature type="transmembrane region" description="Helical" evidence="13">
    <location>
        <begin position="26"/>
        <end position="49"/>
    </location>
</feature>
<keyword evidence="8 13" id="KW-0472">Membrane</keyword>
<evidence type="ECO:0000256" key="2">
    <source>
        <dbReference type="ARBA" id="ARBA00022448"/>
    </source>
</evidence>
<dbReference type="RefSeq" id="WP_087135927.1">
    <property type="nucleotide sequence ID" value="NZ_FUKR01000007.1"/>
</dbReference>
<evidence type="ECO:0000256" key="4">
    <source>
        <dbReference type="ARBA" id="ARBA00022692"/>
    </source>
</evidence>
<organism evidence="14 15">
    <name type="scientific">Mycetocola reblochoni REB411</name>
    <dbReference type="NCBI Taxonomy" id="1255698"/>
    <lineage>
        <taxon>Bacteria</taxon>
        <taxon>Bacillati</taxon>
        <taxon>Actinomycetota</taxon>
        <taxon>Actinomycetes</taxon>
        <taxon>Micrococcales</taxon>
        <taxon>Microbacteriaceae</taxon>
        <taxon>Mycetocola</taxon>
    </lineage>
</organism>
<dbReference type="EMBL" id="FUKR01000007">
    <property type="protein sequence ID" value="SJN18589.1"/>
    <property type="molecule type" value="Genomic_DNA"/>
</dbReference>
<evidence type="ECO:0000256" key="5">
    <source>
        <dbReference type="ARBA" id="ARBA00022723"/>
    </source>
</evidence>
<comment type="catalytic activity">
    <reaction evidence="11">
        <text>fluoride(in) = fluoride(out)</text>
        <dbReference type="Rhea" id="RHEA:76159"/>
        <dbReference type="ChEBI" id="CHEBI:17051"/>
    </reaction>
    <physiologicalReaction direction="left-to-right" evidence="11">
        <dbReference type="Rhea" id="RHEA:76160"/>
    </physiologicalReaction>
</comment>
<feature type="transmembrane region" description="Helical" evidence="13">
    <location>
        <begin position="102"/>
        <end position="127"/>
    </location>
</feature>
<evidence type="ECO:0000256" key="10">
    <source>
        <dbReference type="ARBA" id="ARBA00035120"/>
    </source>
</evidence>
<evidence type="ECO:0000256" key="11">
    <source>
        <dbReference type="ARBA" id="ARBA00035585"/>
    </source>
</evidence>
<dbReference type="Pfam" id="PF02537">
    <property type="entry name" value="CRCB"/>
    <property type="match status" value="1"/>
</dbReference>
<dbReference type="GO" id="GO:0062054">
    <property type="term" value="F:fluoride channel activity"/>
    <property type="evidence" value="ECO:0007669"/>
    <property type="project" value="UniProtKB-UniRule"/>
</dbReference>
<feature type="binding site" evidence="13">
    <location>
        <position position="77"/>
    </location>
    <ligand>
        <name>Na(+)</name>
        <dbReference type="ChEBI" id="CHEBI:29101"/>
        <note>structural</note>
    </ligand>
</feature>
<feature type="binding site" evidence="13">
    <location>
        <position position="80"/>
    </location>
    <ligand>
        <name>Na(+)</name>
        <dbReference type="ChEBI" id="CHEBI:29101"/>
        <note>structural</note>
    </ligand>
</feature>
<evidence type="ECO:0000256" key="9">
    <source>
        <dbReference type="ARBA" id="ARBA00023303"/>
    </source>
</evidence>
<keyword evidence="9 13" id="KW-0407">Ion channel</keyword>
<dbReference type="GO" id="GO:0046872">
    <property type="term" value="F:metal ion binding"/>
    <property type="evidence" value="ECO:0007669"/>
    <property type="project" value="UniProtKB-KW"/>
</dbReference>
<keyword evidence="4 13" id="KW-0812">Transmembrane</keyword>
<dbReference type="NCBIfam" id="TIGR00494">
    <property type="entry name" value="crcB"/>
    <property type="match status" value="1"/>
</dbReference>
<sequence length="128" mass="12133">MTPLLALVIGLGGGLGAVARWALDRAMATLGGSFPLGILVVNLSGSLLIGVLDGAALAVGAAADAGWVLALGGGVIGGYTTFSTAMVDTVRLLGERRGGAALLNAAGTVVGAVLAVLLGVVVGAAIAG</sequence>
<dbReference type="PANTHER" id="PTHR28259">
    <property type="entry name" value="FLUORIDE EXPORT PROTEIN 1-RELATED"/>
    <property type="match status" value="1"/>
</dbReference>
<evidence type="ECO:0000256" key="13">
    <source>
        <dbReference type="HAMAP-Rule" id="MF_00454"/>
    </source>
</evidence>
<protein>
    <recommendedName>
        <fullName evidence="13">Fluoride-specific ion channel FluC</fullName>
    </recommendedName>
</protein>
<proteinExistence type="inferred from homology"/>
<dbReference type="GO" id="GO:0140114">
    <property type="term" value="P:cellular detoxification of fluoride"/>
    <property type="evidence" value="ECO:0007669"/>
    <property type="project" value="UniProtKB-UniRule"/>
</dbReference>
<keyword evidence="5 13" id="KW-0479">Metal-binding</keyword>
<dbReference type="PANTHER" id="PTHR28259:SF16">
    <property type="entry name" value="FLUORIDE-SPECIFIC ION CHANNEL FLUC 2"/>
    <property type="match status" value="1"/>
</dbReference>
<comment type="similarity">
    <text evidence="10 13">Belongs to the fluoride channel Fluc/FEX (TC 1.A.43) family.</text>
</comment>
<dbReference type="HAMAP" id="MF_00454">
    <property type="entry name" value="FluC"/>
    <property type="match status" value="1"/>
</dbReference>
<keyword evidence="3 13" id="KW-1003">Cell membrane</keyword>
<evidence type="ECO:0000256" key="3">
    <source>
        <dbReference type="ARBA" id="ARBA00022475"/>
    </source>
</evidence>
<keyword evidence="6 13" id="KW-1133">Transmembrane helix</keyword>
<evidence type="ECO:0000256" key="12">
    <source>
        <dbReference type="ARBA" id="ARBA00049940"/>
    </source>
</evidence>
<feature type="transmembrane region" description="Helical" evidence="13">
    <location>
        <begin position="56"/>
        <end position="82"/>
    </location>
</feature>
<dbReference type="AlphaFoldDB" id="A0A1R4IFN5"/>
<evidence type="ECO:0000256" key="1">
    <source>
        <dbReference type="ARBA" id="ARBA00004651"/>
    </source>
</evidence>
<dbReference type="GO" id="GO:0005886">
    <property type="term" value="C:plasma membrane"/>
    <property type="evidence" value="ECO:0007669"/>
    <property type="project" value="UniProtKB-SubCell"/>
</dbReference>
<dbReference type="InterPro" id="IPR003691">
    <property type="entry name" value="FluC"/>
</dbReference>
<dbReference type="Proteomes" id="UP000196778">
    <property type="component" value="Unassembled WGS sequence"/>
</dbReference>
<accession>A0A1R4IFN5</accession>
<gene>
    <name evidence="13" type="primary">fluC</name>
    <name evidence="13" type="synonym">crcB</name>
    <name evidence="14" type="ORF">FM119_01495</name>
</gene>
<evidence type="ECO:0000313" key="15">
    <source>
        <dbReference type="Proteomes" id="UP000196778"/>
    </source>
</evidence>
<evidence type="ECO:0000256" key="8">
    <source>
        <dbReference type="ARBA" id="ARBA00023136"/>
    </source>
</evidence>
<reference evidence="15" key="1">
    <citation type="submission" date="2017-02" db="EMBL/GenBank/DDBJ databases">
        <authorList>
            <person name="Dridi B."/>
        </authorList>
    </citation>
    <scope>NUCLEOTIDE SEQUENCE [LARGE SCALE GENOMIC DNA]</scope>
    <source>
        <strain evidence="15">EB411</strain>
    </source>
</reference>
<evidence type="ECO:0000256" key="7">
    <source>
        <dbReference type="ARBA" id="ARBA00023065"/>
    </source>
</evidence>
<name>A0A1R4IFN5_9MICO</name>
<keyword evidence="2 13" id="KW-0813">Transport</keyword>
<keyword evidence="7 13" id="KW-0406">Ion transport</keyword>